<dbReference type="EMBL" id="JAEDAM010000001">
    <property type="protein sequence ID" value="MBS8121439.1"/>
    <property type="molecule type" value="Genomic_DNA"/>
</dbReference>
<evidence type="ECO:0000256" key="2">
    <source>
        <dbReference type="ARBA" id="ARBA00022980"/>
    </source>
</evidence>
<dbReference type="Proteomes" id="UP000680365">
    <property type="component" value="Unassembled WGS sequence"/>
</dbReference>
<organism evidence="5 6">
    <name type="scientific">Candidatus Vampirococcus lugosii</name>
    <dbReference type="NCBI Taxonomy" id="2789015"/>
    <lineage>
        <taxon>Bacteria</taxon>
        <taxon>Candidatus Absconditibacteriota</taxon>
        <taxon>Vampirococcus</taxon>
    </lineage>
</organism>
<comment type="function">
    <text evidence="4">This protein is one of the early assembly proteins of the 50S ribosomal subunit, although it is not seen to bind rRNA by itself. It is important during the early stages of 50S assembly.</text>
</comment>
<dbReference type="InterPro" id="IPR036899">
    <property type="entry name" value="Ribosomal_uL13_sf"/>
</dbReference>
<proteinExistence type="inferred from homology"/>
<dbReference type="Gene3D" id="3.90.1180.10">
    <property type="entry name" value="Ribosomal protein L13"/>
    <property type="match status" value="1"/>
</dbReference>
<dbReference type="InterPro" id="IPR005822">
    <property type="entry name" value="Ribosomal_uL13"/>
</dbReference>
<evidence type="ECO:0000313" key="6">
    <source>
        <dbReference type="Proteomes" id="UP000680365"/>
    </source>
</evidence>
<comment type="subunit">
    <text evidence="4">Part of the 50S ribosomal subunit.</text>
</comment>
<dbReference type="HAMAP" id="MF_01366">
    <property type="entry name" value="Ribosomal_uL13"/>
    <property type="match status" value="1"/>
</dbReference>
<protein>
    <recommendedName>
        <fullName evidence="4">Large ribosomal subunit protein uL13</fullName>
    </recommendedName>
</protein>
<evidence type="ECO:0000256" key="3">
    <source>
        <dbReference type="ARBA" id="ARBA00023274"/>
    </source>
</evidence>
<dbReference type="NCBIfam" id="TIGR01066">
    <property type="entry name" value="rplM_bact"/>
    <property type="match status" value="1"/>
</dbReference>
<dbReference type="GO" id="GO:0005840">
    <property type="term" value="C:ribosome"/>
    <property type="evidence" value="ECO:0007669"/>
    <property type="project" value="UniProtKB-KW"/>
</dbReference>
<evidence type="ECO:0000256" key="1">
    <source>
        <dbReference type="ARBA" id="ARBA00006227"/>
    </source>
</evidence>
<accession>A0ABS5QJU8</accession>
<dbReference type="RefSeq" id="WP_213347956.1">
    <property type="nucleotide sequence ID" value="NZ_JAEDAM010000001.1"/>
</dbReference>
<dbReference type="Pfam" id="PF00572">
    <property type="entry name" value="Ribosomal_L13"/>
    <property type="match status" value="1"/>
</dbReference>
<dbReference type="InterPro" id="IPR005823">
    <property type="entry name" value="Ribosomal_uL13_bac-type"/>
</dbReference>
<comment type="caution">
    <text evidence="5">The sequence shown here is derived from an EMBL/GenBank/DDBJ whole genome shotgun (WGS) entry which is preliminary data.</text>
</comment>
<comment type="similarity">
    <text evidence="1 4">Belongs to the universal ribosomal protein uL13 family.</text>
</comment>
<dbReference type="PIRSF" id="PIRSF002181">
    <property type="entry name" value="Ribosomal_L13"/>
    <property type="match status" value="1"/>
</dbReference>
<keyword evidence="2 4" id="KW-0689">Ribosomal protein</keyword>
<keyword evidence="3 4" id="KW-0687">Ribonucleoprotein</keyword>
<evidence type="ECO:0000313" key="5">
    <source>
        <dbReference type="EMBL" id="MBS8121439.1"/>
    </source>
</evidence>
<sequence>MEFTNNNLNKTVLVKKEWSEKNRKWFEIDVEGKTLGKVSTLIANRLSGKYKEYNCDFWDCGDFVVVKNASKIKVTGKKLDQKQYYRYSGYKGNVRAMSLSELLEKKPENVIWYCVRGMLSKNKLRDRKMKRLKIFAGDSNKYDYLNPEKID</sequence>
<name>A0ABS5QJU8_9BACT</name>
<dbReference type="CDD" id="cd00392">
    <property type="entry name" value="Ribosomal_L13"/>
    <property type="match status" value="1"/>
</dbReference>
<dbReference type="PANTHER" id="PTHR11545:SF2">
    <property type="entry name" value="LARGE RIBOSOMAL SUBUNIT PROTEIN UL13M"/>
    <property type="match status" value="1"/>
</dbReference>
<reference evidence="5 6" key="1">
    <citation type="journal article" date="2021" name="Nat. Commun.">
        <title>Reductive evolution and unique predatory mode in the CPR bacterium Vampirococcus lugosii.</title>
        <authorList>
            <person name="Moreira D."/>
            <person name="Zivanovic Y."/>
            <person name="Lopez-Archilla A.I."/>
            <person name="Iniesto M."/>
            <person name="Lopez-Garcia P."/>
        </authorList>
    </citation>
    <scope>NUCLEOTIDE SEQUENCE [LARGE SCALE GENOMIC DNA]</scope>
    <source>
        <strain evidence="5">Chiprana</strain>
    </source>
</reference>
<gene>
    <name evidence="4" type="primary">rplM</name>
    <name evidence="5" type="ORF">VAMP_2n269</name>
</gene>
<evidence type="ECO:0000256" key="4">
    <source>
        <dbReference type="HAMAP-Rule" id="MF_01366"/>
    </source>
</evidence>
<dbReference type="SUPFAM" id="SSF52161">
    <property type="entry name" value="Ribosomal protein L13"/>
    <property type="match status" value="1"/>
</dbReference>
<keyword evidence="6" id="KW-1185">Reference proteome</keyword>
<dbReference type="PANTHER" id="PTHR11545">
    <property type="entry name" value="RIBOSOMAL PROTEIN L13"/>
    <property type="match status" value="1"/>
</dbReference>